<accession>A0A6J7RR75</accession>
<keyword evidence="4" id="KW-0862">Zinc</keyword>
<evidence type="ECO:0000256" key="3">
    <source>
        <dbReference type="ARBA" id="ARBA00022801"/>
    </source>
</evidence>
<dbReference type="PANTHER" id="PTHR46233">
    <property type="entry name" value="HYDROXYACYLGLUTATHIONE HYDROLASE GLOC"/>
    <property type="match status" value="1"/>
</dbReference>
<name>A0A6J7RR75_9ZZZZ</name>
<dbReference type="InterPro" id="IPR036866">
    <property type="entry name" value="RibonucZ/Hydroxyglut_hydro"/>
</dbReference>
<dbReference type="GO" id="GO:0016787">
    <property type="term" value="F:hydrolase activity"/>
    <property type="evidence" value="ECO:0007669"/>
    <property type="project" value="UniProtKB-KW"/>
</dbReference>
<gene>
    <name evidence="6" type="ORF">UFOPK4175_00360</name>
</gene>
<reference evidence="6" key="1">
    <citation type="submission" date="2020-05" db="EMBL/GenBank/DDBJ databases">
        <authorList>
            <person name="Chiriac C."/>
            <person name="Salcher M."/>
            <person name="Ghai R."/>
            <person name="Kavagutti S V."/>
        </authorList>
    </citation>
    <scope>NUCLEOTIDE SEQUENCE</scope>
</reference>
<dbReference type="SUPFAM" id="SSF56281">
    <property type="entry name" value="Metallo-hydrolase/oxidoreductase"/>
    <property type="match status" value="1"/>
</dbReference>
<evidence type="ECO:0000256" key="1">
    <source>
        <dbReference type="ARBA" id="ARBA00001947"/>
    </source>
</evidence>
<dbReference type="GO" id="GO:0046872">
    <property type="term" value="F:metal ion binding"/>
    <property type="evidence" value="ECO:0007669"/>
    <property type="project" value="UniProtKB-KW"/>
</dbReference>
<protein>
    <submittedName>
        <fullName evidence="6">Unannotated protein</fullName>
    </submittedName>
</protein>
<evidence type="ECO:0000256" key="2">
    <source>
        <dbReference type="ARBA" id="ARBA00022723"/>
    </source>
</evidence>
<dbReference type="CDD" id="cd06262">
    <property type="entry name" value="metallo-hydrolase-like_MBL-fold"/>
    <property type="match status" value="1"/>
</dbReference>
<sequence length="246" mass="26085">MIIESSELPDFLTNTYLVGEPGGEAFFVDAGGPVSPLIEAAERHGMTPTHVLLTHHHYDHVCDLEALLDAYPGIEVLIHPAERAEVPSATGDLIPGEPLSVGPLDITVLHTPGHTAGMCSLLVEGHLFTGDTLFKGSVGGVRAPGSTSYADLHGSIMETLMTLPPETIVNPGHSAATTIGDEWEGNGFIRIWRGIDEEGSEQCLAMGEPATLILLGDDYDGGHKAWVRWPDGRDDLVPGSQIADVA</sequence>
<dbReference type="EMBL" id="CAFBPX010000044">
    <property type="protein sequence ID" value="CAB5031371.1"/>
    <property type="molecule type" value="Genomic_DNA"/>
</dbReference>
<evidence type="ECO:0000259" key="5">
    <source>
        <dbReference type="SMART" id="SM00849"/>
    </source>
</evidence>
<keyword evidence="2" id="KW-0479">Metal-binding</keyword>
<comment type="cofactor">
    <cofactor evidence="1">
        <name>Zn(2+)</name>
        <dbReference type="ChEBI" id="CHEBI:29105"/>
    </cofactor>
</comment>
<dbReference type="Gene3D" id="3.60.15.10">
    <property type="entry name" value="Ribonuclease Z/Hydroxyacylglutathione hydrolase-like"/>
    <property type="match status" value="1"/>
</dbReference>
<dbReference type="AlphaFoldDB" id="A0A6J7RR75"/>
<dbReference type="PANTHER" id="PTHR46233:SF3">
    <property type="entry name" value="HYDROXYACYLGLUTATHIONE HYDROLASE GLOC"/>
    <property type="match status" value="1"/>
</dbReference>
<feature type="domain" description="Metallo-beta-lactamase" evidence="5">
    <location>
        <begin position="12"/>
        <end position="173"/>
    </location>
</feature>
<dbReference type="InterPro" id="IPR051453">
    <property type="entry name" value="MBL_Glyoxalase_II"/>
</dbReference>
<dbReference type="SMART" id="SM00849">
    <property type="entry name" value="Lactamase_B"/>
    <property type="match status" value="1"/>
</dbReference>
<dbReference type="InterPro" id="IPR001279">
    <property type="entry name" value="Metallo-B-lactamas"/>
</dbReference>
<dbReference type="Pfam" id="PF00753">
    <property type="entry name" value="Lactamase_B"/>
    <property type="match status" value="1"/>
</dbReference>
<proteinExistence type="predicted"/>
<keyword evidence="3" id="KW-0378">Hydrolase</keyword>
<evidence type="ECO:0000313" key="6">
    <source>
        <dbReference type="EMBL" id="CAB5031371.1"/>
    </source>
</evidence>
<evidence type="ECO:0000256" key="4">
    <source>
        <dbReference type="ARBA" id="ARBA00022833"/>
    </source>
</evidence>
<organism evidence="6">
    <name type="scientific">freshwater metagenome</name>
    <dbReference type="NCBI Taxonomy" id="449393"/>
    <lineage>
        <taxon>unclassified sequences</taxon>
        <taxon>metagenomes</taxon>
        <taxon>ecological metagenomes</taxon>
    </lineage>
</organism>